<feature type="compositionally biased region" description="Basic and acidic residues" evidence="3">
    <location>
        <begin position="333"/>
        <end position="351"/>
    </location>
</feature>
<sequence length="514" mass="55469">MLRIILYRFVSFTLYQNLYGPVFLVTAPVLLVCSCQCQENNSTEEPNSTTSSKDSTPEAVATSSGDISIEVSQDESSSSDTCSKFPKSDDTSGKCTPASSDKSTTESKSDEREEDTSSPSGSECTIRPAVPFRVTSPHGTVTSGEPSNPWGKSPAKPILQPSLLAKPKLNSFSGEATASLSPFVLNPPKLQNPFAKSFNGTGLVENVDVTSSSEVSSSGDCGSKEKGSQENKESKVSSSGSSHVFVPLATAPSTVVQTTPIQPATPSRFVFGQNLHERVAIPQETTEAAAPESSRLEQSSEANASSSQEDGNVASKTNGTTSQMLFSSVLQKESIDNKSNETSERKSLSEAAREYEEARAVKRKYEEVQVVTGEEEESNVLQINCKLFAFNNENGTWTERGRGTLRVNDKESGSKLTSSRVVVRTVGNLRVVLNTKIWSEMTIKKSSEKSVQITAMDNSGLIKIFLIMASPKDADQLYKALEWRVSNQKKLAANETVSAAKKVCPPEKETIETE</sequence>
<feature type="region of interest" description="Disordered" evidence="3">
    <location>
        <begin position="40"/>
        <end position="162"/>
    </location>
</feature>
<evidence type="ECO:0000313" key="5">
    <source>
        <dbReference type="EMBL" id="CAH0754024.1"/>
    </source>
</evidence>
<dbReference type="SMART" id="SM00160">
    <property type="entry name" value="RanBD"/>
    <property type="match status" value="1"/>
</dbReference>
<dbReference type="AlphaFoldDB" id="A0A9P0C9I9"/>
<name>A0A9P0C9I9_BEMTA</name>
<feature type="compositionally biased region" description="Low complexity" evidence="3">
    <location>
        <begin position="66"/>
        <end position="80"/>
    </location>
</feature>
<dbReference type="PROSITE" id="PS51257">
    <property type="entry name" value="PROKAR_LIPOPROTEIN"/>
    <property type="match status" value="1"/>
</dbReference>
<protein>
    <recommendedName>
        <fullName evidence="4">RanBD1 domain-containing protein</fullName>
    </recommendedName>
</protein>
<evidence type="ECO:0000256" key="1">
    <source>
        <dbReference type="ARBA" id="ARBA00004123"/>
    </source>
</evidence>
<evidence type="ECO:0000256" key="3">
    <source>
        <dbReference type="SAM" id="MobiDB-lite"/>
    </source>
</evidence>
<keyword evidence="2" id="KW-0539">Nucleus</keyword>
<dbReference type="Proteomes" id="UP001152759">
    <property type="component" value="Chromosome 1"/>
</dbReference>
<feature type="compositionally biased region" description="Polar residues" evidence="3">
    <location>
        <begin position="314"/>
        <end position="331"/>
    </location>
</feature>
<evidence type="ECO:0000313" key="6">
    <source>
        <dbReference type="Proteomes" id="UP001152759"/>
    </source>
</evidence>
<feature type="compositionally biased region" description="Low complexity" evidence="3">
    <location>
        <begin position="209"/>
        <end position="221"/>
    </location>
</feature>
<dbReference type="GO" id="GO:0005634">
    <property type="term" value="C:nucleus"/>
    <property type="evidence" value="ECO:0007669"/>
    <property type="project" value="UniProtKB-SubCell"/>
</dbReference>
<dbReference type="GO" id="GO:0006611">
    <property type="term" value="P:protein export from nucleus"/>
    <property type="evidence" value="ECO:0007669"/>
    <property type="project" value="TreeGrafter"/>
</dbReference>
<evidence type="ECO:0000259" key="4">
    <source>
        <dbReference type="PROSITE" id="PS50196"/>
    </source>
</evidence>
<dbReference type="SUPFAM" id="SSF50729">
    <property type="entry name" value="PH domain-like"/>
    <property type="match status" value="1"/>
</dbReference>
<feature type="domain" description="RanBD1" evidence="4">
    <location>
        <begin position="354"/>
        <end position="444"/>
    </location>
</feature>
<feature type="region of interest" description="Disordered" evidence="3">
    <location>
        <begin position="285"/>
        <end position="351"/>
    </location>
</feature>
<keyword evidence="6" id="KW-1185">Reference proteome</keyword>
<feature type="compositionally biased region" description="Polar residues" evidence="3">
    <location>
        <begin position="137"/>
        <end position="146"/>
    </location>
</feature>
<reference evidence="5" key="1">
    <citation type="submission" date="2021-12" db="EMBL/GenBank/DDBJ databases">
        <authorList>
            <person name="King R."/>
        </authorList>
    </citation>
    <scope>NUCLEOTIDE SEQUENCE</scope>
</reference>
<dbReference type="InterPro" id="IPR045255">
    <property type="entry name" value="RanBP1-like"/>
</dbReference>
<dbReference type="PANTHER" id="PTHR23138:SF142">
    <property type="entry name" value="RAN-BINDING PROTEIN 3B-RELATED"/>
    <property type="match status" value="1"/>
</dbReference>
<proteinExistence type="predicted"/>
<evidence type="ECO:0000256" key="2">
    <source>
        <dbReference type="ARBA" id="ARBA00023242"/>
    </source>
</evidence>
<feature type="compositionally biased region" description="Low complexity" evidence="3">
    <location>
        <begin position="40"/>
        <end position="52"/>
    </location>
</feature>
<dbReference type="InterPro" id="IPR011993">
    <property type="entry name" value="PH-like_dom_sf"/>
</dbReference>
<feature type="compositionally biased region" description="Basic and acidic residues" evidence="3">
    <location>
        <begin position="222"/>
        <end position="235"/>
    </location>
</feature>
<dbReference type="CDD" id="cd13180">
    <property type="entry name" value="RanBD_RanBP3"/>
    <property type="match status" value="1"/>
</dbReference>
<dbReference type="Pfam" id="PF00638">
    <property type="entry name" value="Ran_BP1"/>
    <property type="match status" value="1"/>
</dbReference>
<accession>A0A9P0C9I9</accession>
<dbReference type="PANTHER" id="PTHR23138">
    <property type="entry name" value="RAN BINDING PROTEIN"/>
    <property type="match status" value="1"/>
</dbReference>
<dbReference type="EMBL" id="OU963862">
    <property type="protein sequence ID" value="CAH0754024.1"/>
    <property type="molecule type" value="Genomic_DNA"/>
</dbReference>
<feature type="region of interest" description="Disordered" evidence="3">
    <location>
        <begin position="209"/>
        <end position="242"/>
    </location>
</feature>
<dbReference type="InterPro" id="IPR000156">
    <property type="entry name" value="Ran_bind_dom"/>
</dbReference>
<feature type="compositionally biased region" description="Low complexity" evidence="3">
    <location>
        <begin position="297"/>
        <end position="309"/>
    </location>
</feature>
<dbReference type="PROSITE" id="PS50196">
    <property type="entry name" value="RANBD1"/>
    <property type="match status" value="1"/>
</dbReference>
<organism evidence="5 6">
    <name type="scientific">Bemisia tabaci</name>
    <name type="common">Sweetpotato whitefly</name>
    <name type="synonym">Aleurodes tabaci</name>
    <dbReference type="NCBI Taxonomy" id="7038"/>
    <lineage>
        <taxon>Eukaryota</taxon>
        <taxon>Metazoa</taxon>
        <taxon>Ecdysozoa</taxon>
        <taxon>Arthropoda</taxon>
        <taxon>Hexapoda</taxon>
        <taxon>Insecta</taxon>
        <taxon>Pterygota</taxon>
        <taxon>Neoptera</taxon>
        <taxon>Paraneoptera</taxon>
        <taxon>Hemiptera</taxon>
        <taxon>Sternorrhyncha</taxon>
        <taxon>Aleyrodoidea</taxon>
        <taxon>Aleyrodidae</taxon>
        <taxon>Aleyrodinae</taxon>
        <taxon>Bemisia</taxon>
    </lineage>
</organism>
<comment type="subcellular location">
    <subcellularLocation>
        <location evidence="1">Nucleus</location>
    </subcellularLocation>
</comment>
<dbReference type="Gene3D" id="2.30.29.30">
    <property type="entry name" value="Pleckstrin-homology domain (PH domain)/Phosphotyrosine-binding domain (PTB)"/>
    <property type="match status" value="1"/>
</dbReference>
<gene>
    <name evidence="5" type="ORF">BEMITA_LOCUS1281</name>
</gene>